<comment type="caution">
    <text evidence="1">The sequence shown here is derived from an EMBL/GenBank/DDBJ whole genome shotgun (WGS) entry which is preliminary data.</text>
</comment>
<reference evidence="2" key="1">
    <citation type="submission" date="2017-01" db="EMBL/GenBank/DDBJ databases">
        <authorList>
            <person name="Wang Y."/>
            <person name="White M."/>
            <person name="Kvist S."/>
            <person name="Moncalvo J.-M."/>
        </authorList>
    </citation>
    <scope>NUCLEOTIDE SEQUENCE [LARGE SCALE GENOMIC DNA]</scope>
    <source>
        <strain evidence="2">ID-206-W2</strain>
    </source>
</reference>
<evidence type="ECO:0000313" key="1">
    <source>
        <dbReference type="EMBL" id="OMJ28214.1"/>
    </source>
</evidence>
<gene>
    <name evidence="1" type="ORF">AYI69_g2316</name>
</gene>
<dbReference type="Proteomes" id="UP000187429">
    <property type="component" value="Unassembled WGS sequence"/>
</dbReference>
<sequence length="124" mass="14497">MESINRVPQTYHTPLKEPNYQSNLTVFIERFKLHSSYKIRIIPSRRMANIINKTKPEELSMFILAFIYGNRGRGNMKFENISLSATEFPESGDIELCESKYDHGAPFSLRFVKKVCNDYNHCKD</sequence>
<organism evidence="1 2">
    <name type="scientific">Smittium culicis</name>
    <dbReference type="NCBI Taxonomy" id="133412"/>
    <lineage>
        <taxon>Eukaryota</taxon>
        <taxon>Fungi</taxon>
        <taxon>Fungi incertae sedis</taxon>
        <taxon>Zoopagomycota</taxon>
        <taxon>Kickxellomycotina</taxon>
        <taxon>Harpellomycetes</taxon>
        <taxon>Harpellales</taxon>
        <taxon>Legeriomycetaceae</taxon>
        <taxon>Smittium</taxon>
    </lineage>
</organism>
<name>A0A1R1YMW4_9FUNG</name>
<keyword evidence="2" id="KW-1185">Reference proteome</keyword>
<dbReference type="EMBL" id="LSSM01000678">
    <property type="protein sequence ID" value="OMJ28214.1"/>
    <property type="molecule type" value="Genomic_DNA"/>
</dbReference>
<protein>
    <submittedName>
        <fullName evidence="1">Uncharacterized protein</fullName>
    </submittedName>
</protein>
<dbReference type="AlphaFoldDB" id="A0A1R1YMW4"/>
<accession>A0A1R1YMW4</accession>
<evidence type="ECO:0000313" key="2">
    <source>
        <dbReference type="Proteomes" id="UP000187429"/>
    </source>
</evidence>
<proteinExistence type="predicted"/>